<comment type="subcellular location">
    <subcellularLocation>
        <location evidence="1">Cell membrane</location>
        <topology evidence="1">Multi-pass membrane protein</topology>
    </subcellularLocation>
</comment>
<organism evidence="7 8">
    <name type="scientific">Knoellia remsis</name>
    <dbReference type="NCBI Taxonomy" id="407159"/>
    <lineage>
        <taxon>Bacteria</taxon>
        <taxon>Bacillati</taxon>
        <taxon>Actinomycetota</taxon>
        <taxon>Actinomycetes</taxon>
        <taxon>Micrococcales</taxon>
        <taxon>Intrasporangiaceae</taxon>
        <taxon>Knoellia</taxon>
    </lineage>
</organism>
<keyword evidence="4 6" id="KW-1133">Transmembrane helix</keyword>
<sequence length="207" mass="21430">MVDLTVLPGFVAVILVFLAPPGPDMAFMIAVGLESGRRPAVAAILGIGTGMSVYALAVVMGVAQLAESHPTALDAVKLVGAAYLAWLAWVTLRKAHERTTVAEVAAPRPGSPYRRGVIVSLTNPKVILFFLAVLPQFVGTAQSTRVQLAMLGAVNVASEVVLYGSIGVLAGAFHARFLRSARSASVLHYAAGIVYLVLASVIAAGAL</sequence>
<name>A0A2T0UCG6_9MICO</name>
<dbReference type="Pfam" id="PF01810">
    <property type="entry name" value="LysE"/>
    <property type="match status" value="1"/>
</dbReference>
<keyword evidence="5 6" id="KW-0472">Membrane</keyword>
<dbReference type="AlphaFoldDB" id="A0A2T0UCG6"/>
<evidence type="ECO:0000256" key="3">
    <source>
        <dbReference type="ARBA" id="ARBA00022692"/>
    </source>
</evidence>
<dbReference type="OrthoDB" id="9784202at2"/>
<keyword evidence="3 6" id="KW-0812">Transmembrane</keyword>
<keyword evidence="8" id="KW-1185">Reference proteome</keyword>
<evidence type="ECO:0000313" key="8">
    <source>
        <dbReference type="Proteomes" id="UP000237822"/>
    </source>
</evidence>
<feature type="transmembrane region" description="Helical" evidence="6">
    <location>
        <begin position="186"/>
        <end position="206"/>
    </location>
</feature>
<dbReference type="PIRSF" id="PIRSF006324">
    <property type="entry name" value="LeuE"/>
    <property type="match status" value="1"/>
</dbReference>
<evidence type="ECO:0000256" key="4">
    <source>
        <dbReference type="ARBA" id="ARBA00022989"/>
    </source>
</evidence>
<protein>
    <submittedName>
        <fullName evidence="7">Threonine/homoserine/homoserine lactone efflux protein</fullName>
    </submittedName>
</protein>
<dbReference type="PANTHER" id="PTHR30086:SF20">
    <property type="entry name" value="ARGININE EXPORTER PROTEIN ARGO-RELATED"/>
    <property type="match status" value="1"/>
</dbReference>
<evidence type="ECO:0000313" key="7">
    <source>
        <dbReference type="EMBL" id="PRY55630.1"/>
    </source>
</evidence>
<evidence type="ECO:0000256" key="5">
    <source>
        <dbReference type="ARBA" id="ARBA00023136"/>
    </source>
</evidence>
<proteinExistence type="predicted"/>
<gene>
    <name evidence="7" type="ORF">BCF74_12214</name>
</gene>
<feature type="transmembrane region" description="Helical" evidence="6">
    <location>
        <begin position="150"/>
        <end position="174"/>
    </location>
</feature>
<reference evidence="7 8" key="1">
    <citation type="submission" date="2018-03" db="EMBL/GenBank/DDBJ databases">
        <title>Genomic Encyclopedia of Archaeal and Bacterial Type Strains, Phase II (KMG-II): from individual species to whole genera.</title>
        <authorList>
            <person name="Goeker M."/>
        </authorList>
    </citation>
    <scope>NUCLEOTIDE SEQUENCE [LARGE SCALE GENOMIC DNA]</scope>
    <source>
        <strain evidence="7 8">ATCC BAA-1496</strain>
    </source>
</reference>
<dbReference type="Proteomes" id="UP000237822">
    <property type="component" value="Unassembled WGS sequence"/>
</dbReference>
<comment type="caution">
    <text evidence="7">The sequence shown here is derived from an EMBL/GenBank/DDBJ whole genome shotgun (WGS) entry which is preliminary data.</text>
</comment>
<evidence type="ECO:0000256" key="1">
    <source>
        <dbReference type="ARBA" id="ARBA00004651"/>
    </source>
</evidence>
<evidence type="ECO:0000256" key="6">
    <source>
        <dbReference type="SAM" id="Phobius"/>
    </source>
</evidence>
<feature type="transmembrane region" description="Helical" evidence="6">
    <location>
        <begin position="117"/>
        <end position="138"/>
    </location>
</feature>
<dbReference type="InterPro" id="IPR001123">
    <property type="entry name" value="LeuE-type"/>
</dbReference>
<feature type="transmembrane region" description="Helical" evidence="6">
    <location>
        <begin position="40"/>
        <end position="63"/>
    </location>
</feature>
<evidence type="ECO:0000256" key="2">
    <source>
        <dbReference type="ARBA" id="ARBA00022475"/>
    </source>
</evidence>
<dbReference type="GO" id="GO:0005886">
    <property type="term" value="C:plasma membrane"/>
    <property type="evidence" value="ECO:0007669"/>
    <property type="project" value="UniProtKB-SubCell"/>
</dbReference>
<dbReference type="GO" id="GO:0015171">
    <property type="term" value="F:amino acid transmembrane transporter activity"/>
    <property type="evidence" value="ECO:0007669"/>
    <property type="project" value="TreeGrafter"/>
</dbReference>
<dbReference type="RefSeq" id="WP_106298317.1">
    <property type="nucleotide sequence ID" value="NZ_PVTI01000022.1"/>
</dbReference>
<feature type="transmembrane region" description="Helical" evidence="6">
    <location>
        <begin position="6"/>
        <end position="33"/>
    </location>
</feature>
<dbReference type="PANTHER" id="PTHR30086">
    <property type="entry name" value="ARGININE EXPORTER PROTEIN ARGO"/>
    <property type="match status" value="1"/>
</dbReference>
<feature type="transmembrane region" description="Helical" evidence="6">
    <location>
        <begin position="75"/>
        <end position="92"/>
    </location>
</feature>
<keyword evidence="2" id="KW-1003">Cell membrane</keyword>
<dbReference type="EMBL" id="PVTI01000022">
    <property type="protein sequence ID" value="PRY55630.1"/>
    <property type="molecule type" value="Genomic_DNA"/>
</dbReference>
<accession>A0A2T0UCG6</accession>